<dbReference type="EMBL" id="BLLK01000022">
    <property type="protein sequence ID" value="GFH45995.1"/>
    <property type="molecule type" value="Genomic_DNA"/>
</dbReference>
<gene>
    <name evidence="1" type="ORF">CTEN210_02469</name>
</gene>
<protein>
    <submittedName>
        <fullName evidence="1">Uncharacterized protein</fullName>
    </submittedName>
</protein>
<sequence length="700" mass="80456">MNIDRVVEASMELQQSVRYVLADIPTSEDDSSLSTTISSIDRRKPSNTYEWKRAVRNIHHCLISYQEYIAHANEELQDHHSHRNQTQLHGIVVDNNTLETLIDILTEVPKLEIIQDLHFDNLFQSLFGVTCDIIENFASMPLGPSHLDRLIDRIGSLALESKIDFDILQLVNATVAHKNASREYNFEENDIEKEDSEDISPTFLLDFYETVKVVQILITLSLKHLGQPWAFLQRSDSDDSNQIKTDNTSASWHGQHGGLQLRVLLSYLLSHLVQQARVIIHEELGSTATYSYEYLKRIIVHIFEKIDGKDNVLSLHMAEDYMDLVTSFFVENIRFVIDAIADSSISLTEVSYEDGMSRASTIYRQVRDVTRLTSLTIDMISCAWSELELPRKMFSFEVKKLHDSFALFVGEHCTEEIVAQLRNGRYLLVSAESVLFRFWKLAHVDECLDNFGHLQYEESSVQITWASQAKRRRLRDDGTFDECELMNSVLGTTALITMFRAIVAALDGNDDAIELLESKSSKDKMIIQNLAKKNAFPNELHTYYSLIQAVSLSSMIIPEDKRRCEGEEDYIGFNRSLLTNLLEPFVSVSNTNNDDPNKENMLSSFDISSPWNYYLSRHISNRMKYLENNQNQVQDTFDEHLSKTSDSSISDTKACTTQSIRRNFEVEWKSRDESDIRDSILNAFCQNDESWGTVNTLWME</sequence>
<dbReference type="AlphaFoldDB" id="A0AAD3H0M4"/>
<organism evidence="1 2">
    <name type="scientific">Chaetoceros tenuissimus</name>
    <dbReference type="NCBI Taxonomy" id="426638"/>
    <lineage>
        <taxon>Eukaryota</taxon>
        <taxon>Sar</taxon>
        <taxon>Stramenopiles</taxon>
        <taxon>Ochrophyta</taxon>
        <taxon>Bacillariophyta</taxon>
        <taxon>Coscinodiscophyceae</taxon>
        <taxon>Chaetocerotophycidae</taxon>
        <taxon>Chaetocerotales</taxon>
        <taxon>Chaetocerotaceae</taxon>
        <taxon>Chaetoceros</taxon>
    </lineage>
</organism>
<keyword evidence="2" id="KW-1185">Reference proteome</keyword>
<reference evidence="1 2" key="1">
    <citation type="journal article" date="2021" name="Sci. Rep.">
        <title>The genome of the diatom Chaetoceros tenuissimus carries an ancient integrated fragment of an extant virus.</title>
        <authorList>
            <person name="Hongo Y."/>
            <person name="Kimura K."/>
            <person name="Takaki Y."/>
            <person name="Yoshida Y."/>
            <person name="Baba S."/>
            <person name="Kobayashi G."/>
            <person name="Nagasaki K."/>
            <person name="Hano T."/>
            <person name="Tomaru Y."/>
        </authorList>
    </citation>
    <scope>NUCLEOTIDE SEQUENCE [LARGE SCALE GENOMIC DNA]</scope>
    <source>
        <strain evidence="1 2">NIES-3715</strain>
    </source>
</reference>
<evidence type="ECO:0000313" key="1">
    <source>
        <dbReference type="EMBL" id="GFH45995.1"/>
    </source>
</evidence>
<dbReference type="Proteomes" id="UP001054902">
    <property type="component" value="Unassembled WGS sequence"/>
</dbReference>
<accession>A0AAD3H0M4</accession>
<proteinExistence type="predicted"/>
<name>A0AAD3H0M4_9STRA</name>
<evidence type="ECO:0000313" key="2">
    <source>
        <dbReference type="Proteomes" id="UP001054902"/>
    </source>
</evidence>
<comment type="caution">
    <text evidence="1">The sequence shown here is derived from an EMBL/GenBank/DDBJ whole genome shotgun (WGS) entry which is preliminary data.</text>
</comment>